<sequence length="514" mass="58098">MSRFSWIAFLFLGLANLGAKDWKNELSEILEFHCYDCHGDGAKKGGLAMDELSNKLDDPAVFVKWERIYDRALNGEMPPKKIKDRPTREELSLIHKNLGQALVTQHAKDKGTVLRRLNRREYENAMNDLFGTDLKLEEMLPEDGRSHEFDVVGEALGVSMTHLQRYLDAAGMVFDAAIAKTTEAPKPKLIECTYRESEVKREVGKTLKRLEDGALVRFSASGLSGGHLREGGAPKAGIYRVRVTGYAHQSDKPVAVSVSGVSYAAGSETPQIGFASFPPGKPTTVEMEGWLEPKYMLRINPYGIFDPEHYKRAKDGKSIKNYKGPGFAFLSATMEGPLVKEFPSRGHKLIFGDLDRREIEPRNPKDKKKSYYKPKFVISSENESADAAKAIKRLAAFAFRRPVTDGDLAPYLALFKKEREKEESFEGSLRTVFTALFSSPHFLYLREKPGRLDDLALANRLSLFLSRTMPERELLSLAYQGKLTKDPGALRKETERLLKHERFDRFLTDFTESW</sequence>
<evidence type="ECO:0000259" key="4">
    <source>
        <dbReference type="Pfam" id="PF07637"/>
    </source>
</evidence>
<protein>
    <recommendedName>
        <fullName evidence="6">DUF1587 domain-containing protein</fullName>
    </recommendedName>
</protein>
<dbReference type="AlphaFoldDB" id="A0A382D9E7"/>
<evidence type="ECO:0000259" key="3">
    <source>
        <dbReference type="Pfam" id="PF07635"/>
    </source>
</evidence>
<gene>
    <name evidence="5" type="ORF">METZ01_LOCUS187121</name>
</gene>
<accession>A0A382D9E7</accession>
<dbReference type="Pfam" id="PF07631">
    <property type="entry name" value="PSD4"/>
    <property type="match status" value="1"/>
</dbReference>
<dbReference type="InterPro" id="IPR013036">
    <property type="entry name" value="DUF1587"/>
</dbReference>
<dbReference type="InterPro" id="IPR013042">
    <property type="entry name" value="DUF1592"/>
</dbReference>
<evidence type="ECO:0000259" key="1">
    <source>
        <dbReference type="Pfam" id="PF07626"/>
    </source>
</evidence>
<dbReference type="Pfam" id="PF07635">
    <property type="entry name" value="PSCyt1"/>
    <property type="match status" value="1"/>
</dbReference>
<evidence type="ECO:0000313" key="5">
    <source>
        <dbReference type="EMBL" id="SVB34267.1"/>
    </source>
</evidence>
<dbReference type="EMBL" id="UINC01037969">
    <property type="protein sequence ID" value="SVB34267.1"/>
    <property type="molecule type" value="Genomic_DNA"/>
</dbReference>
<organism evidence="5">
    <name type="scientific">marine metagenome</name>
    <dbReference type="NCBI Taxonomy" id="408172"/>
    <lineage>
        <taxon>unclassified sequences</taxon>
        <taxon>metagenomes</taxon>
        <taxon>ecological metagenomes</taxon>
    </lineage>
</organism>
<feature type="domain" description="DUF1587" evidence="1">
    <location>
        <begin position="115"/>
        <end position="179"/>
    </location>
</feature>
<evidence type="ECO:0008006" key="6">
    <source>
        <dbReference type="Google" id="ProtNLM"/>
    </source>
</evidence>
<dbReference type="InterPro" id="IPR011429">
    <property type="entry name" value="Cyt_c_Planctomycete-type"/>
</dbReference>
<feature type="non-terminal residue" evidence="5">
    <location>
        <position position="514"/>
    </location>
</feature>
<dbReference type="Pfam" id="PF07626">
    <property type="entry name" value="PSD3"/>
    <property type="match status" value="1"/>
</dbReference>
<reference evidence="5" key="1">
    <citation type="submission" date="2018-05" db="EMBL/GenBank/DDBJ databases">
        <authorList>
            <person name="Lanie J.A."/>
            <person name="Ng W.-L."/>
            <person name="Kazmierczak K.M."/>
            <person name="Andrzejewski T.M."/>
            <person name="Davidsen T.M."/>
            <person name="Wayne K.J."/>
            <person name="Tettelin H."/>
            <person name="Glass J.I."/>
            <person name="Rusch D."/>
            <person name="Podicherti R."/>
            <person name="Tsui H.-C.T."/>
            <person name="Winkler M.E."/>
        </authorList>
    </citation>
    <scope>NUCLEOTIDE SEQUENCE</scope>
</reference>
<feature type="domain" description="Cytochrome C Planctomycete-type" evidence="3">
    <location>
        <begin position="34"/>
        <end position="80"/>
    </location>
</feature>
<feature type="domain" description="DUF1592" evidence="2">
    <location>
        <begin position="452"/>
        <end position="514"/>
    </location>
</feature>
<feature type="domain" description="DUF1595" evidence="4">
    <location>
        <begin position="387"/>
        <end position="447"/>
    </location>
</feature>
<evidence type="ECO:0000259" key="2">
    <source>
        <dbReference type="Pfam" id="PF07631"/>
    </source>
</evidence>
<dbReference type="InterPro" id="IPR013043">
    <property type="entry name" value="DUF1595"/>
</dbReference>
<proteinExistence type="predicted"/>
<dbReference type="Pfam" id="PF07637">
    <property type="entry name" value="PSD5"/>
    <property type="match status" value="1"/>
</dbReference>
<name>A0A382D9E7_9ZZZZ</name>